<organism evidence="2 3">
    <name type="scientific">Colletotrichum kahawae</name>
    <name type="common">Coffee berry disease fungus</name>
    <dbReference type="NCBI Taxonomy" id="34407"/>
    <lineage>
        <taxon>Eukaryota</taxon>
        <taxon>Fungi</taxon>
        <taxon>Dikarya</taxon>
        <taxon>Ascomycota</taxon>
        <taxon>Pezizomycotina</taxon>
        <taxon>Sordariomycetes</taxon>
        <taxon>Hypocreomycetidae</taxon>
        <taxon>Glomerellales</taxon>
        <taxon>Glomerellaceae</taxon>
        <taxon>Colletotrichum</taxon>
        <taxon>Colletotrichum gloeosporioides species complex</taxon>
    </lineage>
</organism>
<proteinExistence type="predicted"/>
<dbReference type="EMBL" id="VYYT01000456">
    <property type="protein sequence ID" value="KAK2734775.1"/>
    <property type="molecule type" value="Genomic_DNA"/>
</dbReference>
<protein>
    <submittedName>
        <fullName evidence="2">Uncharacterized protein</fullName>
    </submittedName>
</protein>
<name>A0AAE0D283_COLKA</name>
<dbReference type="AlphaFoldDB" id="A0AAE0D283"/>
<evidence type="ECO:0000313" key="2">
    <source>
        <dbReference type="EMBL" id="KAK2734775.1"/>
    </source>
</evidence>
<comment type="caution">
    <text evidence="2">The sequence shown here is derived from an EMBL/GenBank/DDBJ whole genome shotgun (WGS) entry which is preliminary data.</text>
</comment>
<accession>A0AAE0D283</accession>
<keyword evidence="3" id="KW-1185">Reference proteome</keyword>
<feature type="compositionally biased region" description="Low complexity" evidence="1">
    <location>
        <begin position="38"/>
        <end position="56"/>
    </location>
</feature>
<sequence length="101" mass="10627">MSPIPLATKTSQDAPQADATPETGSSRGKSSEGKRAEWPAARTTPPPRARGAVRAAMGTNGHCGTFSGARTVESETSNGLADNSWIDYRRLKNASEPLSIK</sequence>
<dbReference type="Proteomes" id="UP001281614">
    <property type="component" value="Unassembled WGS sequence"/>
</dbReference>
<evidence type="ECO:0000256" key="1">
    <source>
        <dbReference type="SAM" id="MobiDB-lite"/>
    </source>
</evidence>
<gene>
    <name evidence="2" type="ORF">CKAH01_08009</name>
</gene>
<feature type="region of interest" description="Disordered" evidence="1">
    <location>
        <begin position="1"/>
        <end position="78"/>
    </location>
</feature>
<reference evidence="2" key="1">
    <citation type="submission" date="2023-02" db="EMBL/GenBank/DDBJ databases">
        <title>Colletotrichum kahawae CIFC_Que2 genome sequencing and assembly.</title>
        <authorList>
            <person name="Baroncelli R."/>
        </authorList>
    </citation>
    <scope>NUCLEOTIDE SEQUENCE</scope>
    <source>
        <strain evidence="2">CIFC_Que2</strain>
    </source>
</reference>
<evidence type="ECO:0000313" key="3">
    <source>
        <dbReference type="Proteomes" id="UP001281614"/>
    </source>
</evidence>